<organism evidence="9 10">
    <name type="scientific">Natronoglomus mannanivorans</name>
    <dbReference type="NCBI Taxonomy" id="2979990"/>
    <lineage>
        <taxon>Archaea</taxon>
        <taxon>Methanobacteriati</taxon>
        <taxon>Methanobacteriota</taxon>
        <taxon>Stenosarchaea group</taxon>
        <taxon>Halobacteria</taxon>
        <taxon>Halobacteriales</taxon>
        <taxon>Natrialbaceae</taxon>
        <taxon>Natronoglomus</taxon>
    </lineage>
</organism>
<feature type="domain" description="Glycoside hydrolase family 29 N-terminal" evidence="7">
    <location>
        <begin position="52"/>
        <end position="216"/>
    </location>
</feature>
<dbReference type="Gene3D" id="2.60.40.1180">
    <property type="entry name" value="Golgi alpha-mannosidase II"/>
    <property type="match status" value="1"/>
</dbReference>
<evidence type="ECO:0000313" key="9">
    <source>
        <dbReference type="EMBL" id="MCU4975469.1"/>
    </source>
</evidence>
<dbReference type="InterPro" id="IPR000933">
    <property type="entry name" value="Glyco_hydro_29"/>
</dbReference>
<comment type="similarity">
    <text evidence="2">Belongs to the glycosyl hydrolase 29 family.</text>
</comment>
<comment type="caution">
    <text evidence="9">The sequence shown here is derived from an EMBL/GenBank/DDBJ whole genome shotgun (WGS) entry which is preliminary data.</text>
</comment>
<dbReference type="InterPro" id="IPR057739">
    <property type="entry name" value="Glyco_hydro_29_N"/>
</dbReference>
<evidence type="ECO:0000256" key="3">
    <source>
        <dbReference type="ARBA" id="ARBA00012662"/>
    </source>
</evidence>
<evidence type="ECO:0000256" key="5">
    <source>
        <dbReference type="ARBA" id="ARBA00022801"/>
    </source>
</evidence>
<evidence type="ECO:0000256" key="2">
    <source>
        <dbReference type="ARBA" id="ARBA00007951"/>
    </source>
</evidence>
<dbReference type="EC" id="3.2.1.51" evidence="3"/>
<dbReference type="InterPro" id="IPR016286">
    <property type="entry name" value="FUC_metazoa-typ"/>
</dbReference>
<dbReference type="Proteomes" id="UP001320972">
    <property type="component" value="Unassembled WGS sequence"/>
</dbReference>
<gene>
    <name evidence="9" type="ORF">OB955_22525</name>
</gene>
<dbReference type="SUPFAM" id="SSF51445">
    <property type="entry name" value="(Trans)glycosidases"/>
    <property type="match status" value="1"/>
</dbReference>
<evidence type="ECO:0000313" key="10">
    <source>
        <dbReference type="Proteomes" id="UP001320972"/>
    </source>
</evidence>
<dbReference type="SMART" id="SM00812">
    <property type="entry name" value="Alpha_L_fucos"/>
    <property type="match status" value="1"/>
</dbReference>
<keyword evidence="10" id="KW-1185">Reference proteome</keyword>
<comment type="function">
    <text evidence="1">Alpha-L-fucosidase is responsible for hydrolyzing the alpha-1,6-linked fucose joined to the reducing-end N-acetylglucosamine of the carbohydrate moieties of glycoproteins.</text>
</comment>
<evidence type="ECO:0000256" key="4">
    <source>
        <dbReference type="ARBA" id="ARBA00022729"/>
    </source>
</evidence>
<dbReference type="InterPro" id="IPR013780">
    <property type="entry name" value="Glyco_hydro_b"/>
</dbReference>
<dbReference type="Gene3D" id="3.20.20.80">
    <property type="entry name" value="Glycosidases"/>
    <property type="match status" value="1"/>
</dbReference>
<evidence type="ECO:0000256" key="1">
    <source>
        <dbReference type="ARBA" id="ARBA00004071"/>
    </source>
</evidence>
<name>A0ABT2QKR3_9EURY</name>
<evidence type="ECO:0000256" key="6">
    <source>
        <dbReference type="ARBA" id="ARBA00023295"/>
    </source>
</evidence>
<proteinExistence type="inferred from homology"/>
<feature type="domain" description="Glycoside hydrolase family 29 N-terminal" evidence="7">
    <location>
        <begin position="243"/>
        <end position="335"/>
    </location>
</feature>
<keyword evidence="4" id="KW-0732">Signal</keyword>
<feature type="domain" description="Alpha-L-fucosidase C-terminal" evidence="8">
    <location>
        <begin position="378"/>
        <end position="449"/>
    </location>
</feature>
<sequence>MSYAPTWESLDEHEAPQWFDEAKFGLFVHYSPSAYVADDTDYEPDELPELSGFAADEWADLALDAGAKYLVYTAAHRGGFCSYPSRVTEYSAREVGGPYDVVTPLADAVRSRGVKLGLYFNWNAHPPDTTDDSTWKSGPEEYKLDQAKELVELYDPDIFWADSGWYPSAELQSTEFLAWYYNRAAARGRDVCANDRFGTETRHEWVSTRYEWFRRADTADHPDGRYPDFWYDSDRLLDAAGDETGRGDFFTGEHQVMRDVVDHKWETCLPLSRQWLWKRGGERKSISDLIRLLIDVVSKNGNLLLNVSPKPDGAIDEHDRYVAEGIGDWLAVNGEAIYGTRPFERPREDAVLLPDIDWEEWPRDDWVRLCDHLAEEGPLWYTRTGNVAYALHHGWPGDSAFLEGLSVRDGASVRMLGVDEDLEWTAEDGCVRVATPDERPCEHAYAFRVPMPMGDGMGGV</sequence>
<dbReference type="PRINTS" id="PR00741">
    <property type="entry name" value="GLHYDRLASE29"/>
</dbReference>
<dbReference type="Pfam" id="PF16757">
    <property type="entry name" value="Fucosidase_C"/>
    <property type="match status" value="1"/>
</dbReference>
<dbReference type="InterPro" id="IPR031919">
    <property type="entry name" value="Fucosidase_C"/>
</dbReference>
<dbReference type="PANTHER" id="PTHR10030:SF37">
    <property type="entry name" value="ALPHA-L-FUCOSIDASE-RELATED"/>
    <property type="match status" value="1"/>
</dbReference>
<accession>A0ABT2QKR3</accession>
<evidence type="ECO:0000259" key="7">
    <source>
        <dbReference type="Pfam" id="PF01120"/>
    </source>
</evidence>
<dbReference type="EMBL" id="JAOPKB010000019">
    <property type="protein sequence ID" value="MCU4975469.1"/>
    <property type="molecule type" value="Genomic_DNA"/>
</dbReference>
<dbReference type="RefSeq" id="WP_338009187.1">
    <property type="nucleotide sequence ID" value="NZ_JAOPKB010000019.1"/>
</dbReference>
<keyword evidence="5" id="KW-0378">Hydrolase</keyword>
<dbReference type="PANTHER" id="PTHR10030">
    <property type="entry name" value="ALPHA-L-FUCOSIDASE"/>
    <property type="match status" value="1"/>
</dbReference>
<keyword evidence="6" id="KW-0326">Glycosidase</keyword>
<dbReference type="Pfam" id="PF01120">
    <property type="entry name" value="Alpha_L_fucos"/>
    <property type="match status" value="3"/>
</dbReference>
<dbReference type="InterPro" id="IPR017853">
    <property type="entry name" value="GH"/>
</dbReference>
<feature type="domain" description="Glycoside hydrolase family 29 N-terminal" evidence="7">
    <location>
        <begin position="2"/>
        <end position="37"/>
    </location>
</feature>
<reference evidence="9 10" key="1">
    <citation type="submission" date="2022-09" db="EMBL/GenBank/DDBJ databases">
        <title>Enrichment on poylsaccharides allowed isolation of novel metabolic and taxonomic groups of Haloarchaea.</title>
        <authorList>
            <person name="Sorokin D.Y."/>
            <person name="Elcheninov A.G."/>
            <person name="Khizhniak T.V."/>
            <person name="Kolganova T.V."/>
            <person name="Kublanov I.V."/>
        </authorList>
    </citation>
    <scope>NUCLEOTIDE SEQUENCE [LARGE SCALE GENOMIC DNA]</scope>
    <source>
        <strain evidence="9 10">AArc-m2/3/4</strain>
    </source>
</reference>
<protein>
    <recommendedName>
        <fullName evidence="3">alpha-L-fucosidase</fullName>
        <ecNumber evidence="3">3.2.1.51</ecNumber>
    </recommendedName>
</protein>
<evidence type="ECO:0000259" key="8">
    <source>
        <dbReference type="Pfam" id="PF16757"/>
    </source>
</evidence>